<comment type="subcellular location">
    <subcellularLocation>
        <location evidence="1">Nucleus</location>
        <location evidence="1">Nuclear pore complex</location>
    </subcellularLocation>
</comment>
<feature type="compositionally biased region" description="Basic and acidic residues" evidence="10">
    <location>
        <begin position="1296"/>
        <end position="1312"/>
    </location>
</feature>
<gene>
    <name evidence="14" type="primary">NUP188</name>
</gene>
<feature type="region of interest" description="Disordered" evidence="10">
    <location>
        <begin position="1548"/>
        <end position="1582"/>
    </location>
</feature>
<feature type="domain" description="Nucleoporin Nup188 N-terminal" evidence="11">
    <location>
        <begin position="170"/>
        <end position="619"/>
    </location>
</feature>
<protein>
    <recommendedName>
        <fullName evidence="9">Nucleoporin NUP188</fullName>
    </recommendedName>
</protein>
<proteinExistence type="inferred from homology"/>
<keyword evidence="5" id="KW-0811">Translocation</keyword>
<evidence type="ECO:0000256" key="5">
    <source>
        <dbReference type="ARBA" id="ARBA00023010"/>
    </source>
</evidence>
<evidence type="ECO:0000313" key="13">
    <source>
        <dbReference type="Proteomes" id="UP000694923"/>
    </source>
</evidence>
<name>A0ABM0RB91_GALVR</name>
<feature type="region of interest" description="Disordered" evidence="10">
    <location>
        <begin position="1292"/>
        <end position="1312"/>
    </location>
</feature>
<feature type="region of interest" description="Disordered" evidence="10">
    <location>
        <begin position="60"/>
        <end position="88"/>
    </location>
</feature>
<keyword evidence="7" id="KW-0539">Nucleus</keyword>
<dbReference type="InterPro" id="IPR048883">
    <property type="entry name" value="Nup188_N-subdom_III"/>
</dbReference>
<evidence type="ECO:0000256" key="9">
    <source>
        <dbReference type="ARBA" id="ARBA00040174"/>
    </source>
</evidence>
<dbReference type="PANTHER" id="PTHR31431">
    <property type="entry name" value="NUCLEOPORIN NUP188 HOMOLOG"/>
    <property type="match status" value="1"/>
</dbReference>
<dbReference type="InterPro" id="IPR044840">
    <property type="entry name" value="Nup188"/>
</dbReference>
<dbReference type="PANTHER" id="PTHR31431:SF1">
    <property type="entry name" value="NUCLEOPORIN NUP188"/>
    <property type="match status" value="1"/>
</dbReference>
<evidence type="ECO:0000256" key="10">
    <source>
        <dbReference type="SAM" id="MobiDB-lite"/>
    </source>
</evidence>
<feature type="compositionally biased region" description="Pro residues" evidence="10">
    <location>
        <begin position="77"/>
        <end position="88"/>
    </location>
</feature>
<keyword evidence="13" id="KW-1185">Reference proteome</keyword>
<comment type="similarity">
    <text evidence="8">Belongs to the Nup188 family.</text>
</comment>
<keyword evidence="2" id="KW-0813">Transport</keyword>
<evidence type="ECO:0000256" key="8">
    <source>
        <dbReference type="ARBA" id="ARBA00038387"/>
    </source>
</evidence>
<dbReference type="Proteomes" id="UP000694923">
    <property type="component" value="Unplaced"/>
</dbReference>
<accession>A0ABM0RB91</accession>
<feature type="compositionally biased region" description="Polar residues" evidence="10">
    <location>
        <begin position="1759"/>
        <end position="1772"/>
    </location>
</feature>
<feature type="domain" description="Nucleoporin Nup188 N-terminal subdomain III" evidence="12">
    <location>
        <begin position="668"/>
        <end position="1021"/>
    </location>
</feature>
<dbReference type="RefSeq" id="XP_008577882.1">
    <property type="nucleotide sequence ID" value="XM_008579660.1"/>
</dbReference>
<evidence type="ECO:0000256" key="4">
    <source>
        <dbReference type="ARBA" id="ARBA00022927"/>
    </source>
</evidence>
<sequence length="1789" mass="200069">MSSDLGLRGSRSDQGRLGLWAPQPRQAEGGSFPHPATFSLSSPAARSELHCGSLSATWELAPGHTPPPPNYGVDVVTPPPSSQPRLPPPQVHFPGFRHLGPASRRPLFLPALSPPARPLVPHPRFLVRPDARSRRDGELRGRLKGLARSPSSRELWTILLGRSALRELNQIEAELHKHWQRLLEGLSYYKPPSPSSAEKVKANKDVASPLKELGLRISKFLGLDEEQSVQLLQCYLQEDYRGTRDSLKTVLQDERQSQALILKIADYYYEERTCILRCVLHLLTYFQDERHPYRVEYADCVDKLEKELVSKYRQQFEELCKTEAPTWETHGNLMTERQVSRWFVQCLREQSMLLEIIFLYYAYFEMAPSDLLVLTKMFKEQGFGSRQTNRHLVDETMDPFVDRIGYFSALILVEGMDIESLHKCALDDRRELHQFAQDGLICQDMDHLMLTFGDILHHAPVLLAWALLRHTLNPEETSSVVRKIGGTAIQLNVFQYLTRLLRSLASGGNDCTTSTACMCVYGLLSFVLTSLELHTLGNQQDVIDTACEVLADPSLPELFWGTEPTSGLGIILDSVCGMFPHLLSPLLQLLRALVSGKSTAKKVYSFLDKMSFYNELYKHKPHDVISHEDGTLWRRQTPKLLYPLGGQTNLRIPQGTVGQVMLDDRAYLVRWEYSYSSWTLFTCEIEMLLHVVSTADVIQHCQRVKPIIDLVHKVISADLSIADCLLPITSRIYMLLQRLTTVISPPVDVIASCVNCLTVLAARNPAKVWTDLHHTGFLPFVAHPVSNMSQMISAEGMNAGGYGNLLMNSEQPQGDYGVTIAFLRLITTLVKGQLGSTQSQGLVPCVMFVLKEMLPSYHKWRYNSHGVREQIGCLILELIHAILNLCHETDLHSSHTPSLQSLCICSLAYTEAGQTVINIMGIGVDTIDMVMAAQPRSDGAEGQGQGQLLIKTVKLAFSITNNVIRLKPPSNVVSPLEQALTQHGAHGNNLIAVLAKYIYHKHDPALPRLAIQLLKRLATGSGESGKGIWEGKSVIYNMYFLSRPKFWENLTSPLFGILSPPSETSEPSILETCALIMKIICLEIYYVVKGSLDQSLKDTLKKFSSEKRFAYWSGYVKSLAVHTAETEGSSCTSLLEYQMLVSAWRMLLIIATSHADIVHLTDSAMRRQLFLDVLDGTKALLLVPASVNCLRLGSMMCTLLLILLRQWKRELGSVDEILRPLTEILEGVLQADQRLMEKTKAKVFSAFITVLQMKEMRVSDIPQYSQLVLNVCETLQEEVIALFDQTRHSLASGSAMEDKDSMETDDGSRPRYKDQRDGVCVLGLHLAKELCEVDEDGDSWLQVTRRLPILPTLLTTLEVSLRMKQNLHFTEASLHLLLTLARSQQGATAVAGAGITQSICLPLLSVYQLSTNGTVQTPSTSRKSLDAPSWPGVYRLSMSLMERLLKTLRYNFLTEALDFVGVHQERTLQCLNAVRTVQSLACLEEADHTVGFILQLSTFMKEWHFHLPRLLRDVQVNLGYLCQACTSLLHSRKMLQHYLQNKNGDGIPSAVDPRVQRPPTAAAAAPSCSSSSKQPTADTEASEQRALHTVQYGLLKILSRTLAALRHFTPDVCQILLDQSLDLAEYNFLFALSFTTPTFDSEVAPSFGTLLATVNVALNMLGELDKKKEPLTQAVGLSTQVEGTRTLKSLLMFTMENCFYLLISQAMRYLRDPAVHPRDKQRMKQELSSELSTLLSSLSRYFRRGAPSSPAAGVLPSPQGKSTSLSKASPENQEPLIQLVQAFVRHVQR</sequence>
<dbReference type="SUPFAM" id="SSF48371">
    <property type="entry name" value="ARM repeat"/>
    <property type="match status" value="1"/>
</dbReference>
<feature type="region of interest" description="Disordered" evidence="10">
    <location>
        <begin position="1"/>
        <end position="45"/>
    </location>
</feature>
<evidence type="ECO:0000259" key="11">
    <source>
        <dbReference type="Pfam" id="PF10487"/>
    </source>
</evidence>
<dbReference type="InterPro" id="IPR018864">
    <property type="entry name" value="Nucleoporin_Nup188_N"/>
</dbReference>
<evidence type="ECO:0000256" key="1">
    <source>
        <dbReference type="ARBA" id="ARBA00004567"/>
    </source>
</evidence>
<dbReference type="Pfam" id="PF10487">
    <property type="entry name" value="Nup188_N"/>
    <property type="match status" value="1"/>
</dbReference>
<evidence type="ECO:0000313" key="14">
    <source>
        <dbReference type="RefSeq" id="XP_008577882.1"/>
    </source>
</evidence>
<keyword evidence="6" id="KW-0906">Nuclear pore complex</keyword>
<dbReference type="Pfam" id="PF21094">
    <property type="entry name" value="Nup188_SH3-like"/>
    <property type="match status" value="1"/>
</dbReference>
<evidence type="ECO:0000256" key="2">
    <source>
        <dbReference type="ARBA" id="ARBA00022448"/>
    </source>
</evidence>
<feature type="region of interest" description="Disordered" evidence="10">
    <location>
        <begin position="1748"/>
        <end position="1773"/>
    </location>
</feature>
<dbReference type="InterPro" id="IPR016024">
    <property type="entry name" value="ARM-type_fold"/>
</dbReference>
<evidence type="ECO:0000256" key="7">
    <source>
        <dbReference type="ARBA" id="ARBA00023242"/>
    </source>
</evidence>
<dbReference type="GeneID" id="103596094"/>
<dbReference type="Pfam" id="PF21093">
    <property type="entry name" value="Nup188_N-subdom_III"/>
    <property type="match status" value="1"/>
</dbReference>
<evidence type="ECO:0000256" key="6">
    <source>
        <dbReference type="ARBA" id="ARBA00023132"/>
    </source>
</evidence>
<feature type="compositionally biased region" description="Low complexity" evidence="10">
    <location>
        <begin position="1558"/>
        <end position="1572"/>
    </location>
</feature>
<keyword evidence="4" id="KW-0653">Protein transport</keyword>
<evidence type="ECO:0000256" key="3">
    <source>
        <dbReference type="ARBA" id="ARBA00022816"/>
    </source>
</evidence>
<keyword evidence="3" id="KW-0509">mRNA transport</keyword>
<reference evidence="14" key="1">
    <citation type="submission" date="2025-08" db="UniProtKB">
        <authorList>
            <consortium name="RefSeq"/>
        </authorList>
    </citation>
    <scope>IDENTIFICATION</scope>
</reference>
<evidence type="ECO:0000259" key="12">
    <source>
        <dbReference type="Pfam" id="PF21093"/>
    </source>
</evidence>
<organism evidence="13 14">
    <name type="scientific">Galeopterus variegatus</name>
    <name type="common">Malayan flying lemur</name>
    <name type="synonym">Cynocephalus variegatus</name>
    <dbReference type="NCBI Taxonomy" id="482537"/>
    <lineage>
        <taxon>Eukaryota</taxon>
        <taxon>Metazoa</taxon>
        <taxon>Chordata</taxon>
        <taxon>Craniata</taxon>
        <taxon>Vertebrata</taxon>
        <taxon>Euteleostomi</taxon>
        <taxon>Mammalia</taxon>
        <taxon>Eutheria</taxon>
        <taxon>Euarchontoglires</taxon>
        <taxon>Dermoptera</taxon>
        <taxon>Cynocephalidae</taxon>
        <taxon>Galeopterus</taxon>
    </lineage>
</organism>